<comment type="caution">
    <text evidence="2">The sequence shown here is derived from an EMBL/GenBank/DDBJ whole genome shotgun (WGS) entry which is preliminary data.</text>
</comment>
<dbReference type="Proteomes" id="UP000022447">
    <property type="component" value="Unassembled WGS sequence"/>
</dbReference>
<organism evidence="2 3">
    <name type="scientific">Roseivivax halodurans JCM 10272</name>
    <dbReference type="NCBI Taxonomy" id="1449350"/>
    <lineage>
        <taxon>Bacteria</taxon>
        <taxon>Pseudomonadati</taxon>
        <taxon>Pseudomonadota</taxon>
        <taxon>Alphaproteobacteria</taxon>
        <taxon>Rhodobacterales</taxon>
        <taxon>Roseobacteraceae</taxon>
        <taxon>Roseivivax</taxon>
    </lineage>
</organism>
<feature type="region of interest" description="Disordered" evidence="1">
    <location>
        <begin position="1"/>
        <end position="58"/>
    </location>
</feature>
<gene>
    <name evidence="2" type="ORF">OCH239_14615</name>
</gene>
<dbReference type="EMBL" id="JALZ01000004">
    <property type="protein sequence ID" value="ETX15668.1"/>
    <property type="molecule type" value="Genomic_DNA"/>
</dbReference>
<sequence length="58" mass="6941">MTDVVNLNRFRKRKARDDKRAQADENSVRHGRTKAQKDREAAEAERVRRDHDGHEREK</sequence>
<feature type="compositionally biased region" description="Basic and acidic residues" evidence="1">
    <location>
        <begin position="15"/>
        <end position="28"/>
    </location>
</feature>
<dbReference type="Pfam" id="PF13770">
    <property type="entry name" value="DUF4169"/>
    <property type="match status" value="1"/>
</dbReference>
<dbReference type="eggNOG" id="ENOG50339KS">
    <property type="taxonomic scope" value="Bacteria"/>
</dbReference>
<feature type="compositionally biased region" description="Basic and acidic residues" evidence="1">
    <location>
        <begin position="35"/>
        <end position="58"/>
    </location>
</feature>
<dbReference type="InterPro" id="IPR025227">
    <property type="entry name" value="DUF4169"/>
</dbReference>
<dbReference type="RefSeq" id="WP_037259916.1">
    <property type="nucleotide sequence ID" value="NZ_JALZ01000004.1"/>
</dbReference>
<protein>
    <submittedName>
        <fullName evidence="2">Amidase</fullName>
    </submittedName>
</protein>
<reference evidence="2 3" key="1">
    <citation type="submission" date="2014-01" db="EMBL/GenBank/DDBJ databases">
        <title>Roseivivax halodurans JCM 10272 Genome Sequencing.</title>
        <authorList>
            <person name="Lai Q."/>
            <person name="Li G."/>
            <person name="Shao Z."/>
        </authorList>
    </citation>
    <scope>NUCLEOTIDE SEQUENCE [LARGE SCALE GENOMIC DNA]</scope>
    <source>
        <strain evidence="2 3">JCM 10272</strain>
    </source>
</reference>
<accession>X7EKI0</accession>
<keyword evidence="3" id="KW-1185">Reference proteome</keyword>
<evidence type="ECO:0000256" key="1">
    <source>
        <dbReference type="SAM" id="MobiDB-lite"/>
    </source>
</evidence>
<name>X7EKI0_9RHOB</name>
<dbReference type="STRING" id="1449350.OCH239_14615"/>
<evidence type="ECO:0000313" key="3">
    <source>
        <dbReference type="Proteomes" id="UP000022447"/>
    </source>
</evidence>
<evidence type="ECO:0000313" key="2">
    <source>
        <dbReference type="EMBL" id="ETX15668.1"/>
    </source>
</evidence>
<dbReference type="AlphaFoldDB" id="X7EKI0"/>
<dbReference type="PATRIC" id="fig|1449350.3.peg.1255"/>
<proteinExistence type="predicted"/>